<comment type="caution">
    <text evidence="1">The sequence shown here is derived from an EMBL/GenBank/DDBJ whole genome shotgun (WGS) entry which is preliminary data.</text>
</comment>
<reference evidence="1" key="1">
    <citation type="journal article" date="2015" name="Nature">
        <title>Complex archaea that bridge the gap between prokaryotes and eukaryotes.</title>
        <authorList>
            <person name="Spang A."/>
            <person name="Saw J.H."/>
            <person name="Jorgensen S.L."/>
            <person name="Zaremba-Niedzwiedzka K."/>
            <person name="Martijn J."/>
            <person name="Lind A.E."/>
            <person name="van Eijk R."/>
            <person name="Schleper C."/>
            <person name="Guy L."/>
            <person name="Ettema T.J."/>
        </authorList>
    </citation>
    <scope>NUCLEOTIDE SEQUENCE</scope>
</reference>
<accession>A0A0F9PI52</accession>
<gene>
    <name evidence="1" type="ORF">LCGC14_0840170</name>
</gene>
<dbReference type="EMBL" id="LAZR01002454">
    <property type="protein sequence ID" value="KKN29849.1"/>
    <property type="molecule type" value="Genomic_DNA"/>
</dbReference>
<organism evidence="1">
    <name type="scientific">marine sediment metagenome</name>
    <dbReference type="NCBI Taxonomy" id="412755"/>
    <lineage>
        <taxon>unclassified sequences</taxon>
        <taxon>metagenomes</taxon>
        <taxon>ecological metagenomes</taxon>
    </lineage>
</organism>
<name>A0A0F9PI52_9ZZZZ</name>
<proteinExistence type="predicted"/>
<evidence type="ECO:0000313" key="1">
    <source>
        <dbReference type="EMBL" id="KKN29849.1"/>
    </source>
</evidence>
<protein>
    <submittedName>
        <fullName evidence="1">Uncharacterized protein</fullName>
    </submittedName>
</protein>
<dbReference type="AlphaFoldDB" id="A0A0F9PI52"/>
<sequence>MILYHITREGFLPRIRKVGLEPPVFLTGKRDLDAWRDSAAIELFEQGSRGRLILLKVDIPRDWISERNEHPVGGRTLTEYIVDRGIPPSRIKMTGLHFTIGQIKGSVIEARKGKKIISRPVARTGQPAFFARR</sequence>